<gene>
    <name evidence="1" type="ORF">IQ217_06795</name>
</gene>
<keyword evidence="2" id="KW-1185">Reference proteome</keyword>
<dbReference type="Proteomes" id="UP000658720">
    <property type="component" value="Unassembled WGS sequence"/>
</dbReference>
<comment type="caution">
    <text evidence="1">The sequence shown here is derived from an EMBL/GenBank/DDBJ whole genome shotgun (WGS) entry which is preliminary data.</text>
</comment>
<accession>A0ABR9VQE5</accession>
<protein>
    <submittedName>
        <fullName evidence="1">Uncharacterized protein</fullName>
    </submittedName>
</protein>
<evidence type="ECO:0000313" key="1">
    <source>
        <dbReference type="EMBL" id="MBE9253565.1"/>
    </source>
</evidence>
<reference evidence="1 2" key="1">
    <citation type="submission" date="2020-10" db="EMBL/GenBank/DDBJ databases">
        <authorList>
            <person name="Castelo-Branco R."/>
            <person name="Eusebio N."/>
            <person name="Adriana R."/>
            <person name="Vieira A."/>
            <person name="Brugerolle De Fraissinette N."/>
            <person name="Rezende De Castro R."/>
            <person name="Schneider M.P."/>
            <person name="Vasconcelos V."/>
            <person name="Leao P.N."/>
        </authorList>
    </citation>
    <scope>NUCLEOTIDE SEQUENCE [LARGE SCALE GENOMIC DNA]</scope>
    <source>
        <strain evidence="1 2">LEGE 00031</strain>
    </source>
</reference>
<name>A0ABR9VQE5_9SYNC</name>
<evidence type="ECO:0000313" key="2">
    <source>
        <dbReference type="Proteomes" id="UP000658720"/>
    </source>
</evidence>
<dbReference type="EMBL" id="JADEVV010000014">
    <property type="protein sequence ID" value="MBE9253565.1"/>
    <property type="molecule type" value="Genomic_DNA"/>
</dbReference>
<sequence length="55" mass="6380">MVIFQGFWSLGKVWEPVSSPRSPQYQRIGRTEWEHKIGSKDDQVGRNGLNLHQKA</sequence>
<organism evidence="1 2">
    <name type="scientific">Synechocystis salina LEGE 00031</name>
    <dbReference type="NCBI Taxonomy" id="1828736"/>
    <lineage>
        <taxon>Bacteria</taxon>
        <taxon>Bacillati</taxon>
        <taxon>Cyanobacteriota</taxon>
        <taxon>Cyanophyceae</taxon>
        <taxon>Synechococcales</taxon>
        <taxon>Merismopediaceae</taxon>
        <taxon>Synechocystis</taxon>
    </lineage>
</organism>
<proteinExistence type="predicted"/>
<dbReference type="RefSeq" id="WP_194019367.1">
    <property type="nucleotide sequence ID" value="NZ_JADEVV010000014.1"/>
</dbReference>